<evidence type="ECO:0000313" key="2">
    <source>
        <dbReference type="Proteomes" id="UP000610527"/>
    </source>
</evidence>
<dbReference type="RefSeq" id="WP_053029014.1">
    <property type="nucleotide sequence ID" value="NZ_CUEE01000001.1"/>
</dbReference>
<dbReference type="NCBIfam" id="TIGR03236">
    <property type="entry name" value="dnd_assoc_1"/>
    <property type="match status" value="1"/>
</dbReference>
<organism evidence="1 2">
    <name type="scientific">Staphylococcus borealis</name>
    <dbReference type="NCBI Taxonomy" id="2742203"/>
    <lineage>
        <taxon>Bacteria</taxon>
        <taxon>Bacillati</taxon>
        <taxon>Bacillota</taxon>
        <taxon>Bacilli</taxon>
        <taxon>Bacillales</taxon>
        <taxon>Staphylococcaceae</taxon>
        <taxon>Staphylococcus</taxon>
    </lineage>
</organism>
<name>A0ABX2LP11_9STAP</name>
<dbReference type="InterPro" id="IPR017645">
    <property type="entry name" value="Dnd_assoc_1"/>
</dbReference>
<reference evidence="1 2" key="1">
    <citation type="submission" date="2020-06" db="EMBL/GenBank/DDBJ databases">
        <title>Staphylococcus borealis sp. nov. -A novel member of the Staphylococcaceae family isolated from skin and blood in humans.</title>
        <authorList>
            <person name="Pain M."/>
            <person name="Wolden R."/>
            <person name="Jaen-Luchoro D."/>
            <person name="Salva-Serra F."/>
            <person name="Iglesias B.P."/>
            <person name="Karlsson R."/>
            <person name="Klingenberg C."/>
            <person name="Cavanagh J.P."/>
        </authorList>
    </citation>
    <scope>NUCLEOTIDE SEQUENCE [LARGE SCALE GENOMIC DNA]</scope>
    <source>
        <strain evidence="1 2">58-22</strain>
    </source>
</reference>
<sequence>MDFNGTNALIKHLKLDEGSPKYNRSFDYNILPFFTRQNERAKFKNGFMPIIGAMARYSLGLKIEYNHEDYDISNIYENVESVGHLDENEKNMLLKRLFDFDKISSINHPRILNFQPLSEGSDKKGEINIALYISKAFDLNNNLTWKNFISTTKSHNLMEKMFFDSIKKIGTKEIKNSFVTLPDDLFTTRKEDLDFLLKYKDFALKNLDKFFAFYYFQYITQTVINIDNLNKIKNGVELEPLYFTLDSEKLSSSRITYKKGFNYIKERKKYTLTNDNLTGYLNIIIKDIKNDDKFYSLTEILNFDNNMIKNINYELAKMMRIYKEKLSKEDEISDDFMENLKVFKKWLYTDLDAATSSRYSKSIDEIGDLYFLKSRGSLGKTLTIRNDLLILLTSIIVKDEKKLIKEVFVEFEKRGVFFDRYTKEDVVNFYEKMNILDKKSDSGEVKYVKPVL</sequence>
<dbReference type="EMBL" id="JABVEG010000001">
    <property type="protein sequence ID" value="NUI81637.1"/>
    <property type="molecule type" value="Genomic_DNA"/>
</dbReference>
<comment type="caution">
    <text evidence="1">The sequence shown here is derived from an EMBL/GenBank/DDBJ whole genome shotgun (WGS) entry which is preliminary data.</text>
</comment>
<evidence type="ECO:0000313" key="1">
    <source>
        <dbReference type="EMBL" id="NUI81637.1"/>
    </source>
</evidence>
<accession>A0ABX2LP11</accession>
<proteinExistence type="predicted"/>
<dbReference type="GeneID" id="74185469"/>
<dbReference type="Proteomes" id="UP000610527">
    <property type="component" value="Unassembled WGS sequence"/>
</dbReference>
<keyword evidence="2" id="KW-1185">Reference proteome</keyword>
<gene>
    <name evidence="1" type="primary">dptG</name>
    <name evidence="1" type="ORF">HUN84_02525</name>
</gene>
<protein>
    <submittedName>
        <fullName evidence="1">DNA phosphorothioation-dependent restriction protein DptG</fullName>
    </submittedName>
</protein>